<evidence type="ECO:0000313" key="5">
    <source>
        <dbReference type="EMBL" id="MEH0633893.1"/>
    </source>
</evidence>
<dbReference type="Pfam" id="PF01420">
    <property type="entry name" value="Methylase_S"/>
    <property type="match status" value="1"/>
</dbReference>
<evidence type="ECO:0000256" key="2">
    <source>
        <dbReference type="ARBA" id="ARBA00022747"/>
    </source>
</evidence>
<dbReference type="GO" id="GO:0004519">
    <property type="term" value="F:endonuclease activity"/>
    <property type="evidence" value="ECO:0007669"/>
    <property type="project" value="UniProtKB-KW"/>
</dbReference>
<evidence type="ECO:0000259" key="4">
    <source>
        <dbReference type="Pfam" id="PF01420"/>
    </source>
</evidence>
<dbReference type="Gene3D" id="3.90.220.20">
    <property type="entry name" value="DNA methylase specificity domains"/>
    <property type="match status" value="2"/>
</dbReference>
<evidence type="ECO:0000256" key="3">
    <source>
        <dbReference type="ARBA" id="ARBA00023125"/>
    </source>
</evidence>
<feature type="domain" description="Type I restriction modification DNA specificity" evidence="4">
    <location>
        <begin position="8"/>
        <end position="181"/>
    </location>
</feature>
<comment type="similarity">
    <text evidence="1">Belongs to the type-I restriction system S methylase family.</text>
</comment>
<dbReference type="Proteomes" id="UP001310290">
    <property type="component" value="Unassembled WGS sequence"/>
</dbReference>
<proteinExistence type="inferred from homology"/>
<dbReference type="InterPro" id="IPR052021">
    <property type="entry name" value="Type-I_RS_S_subunit"/>
</dbReference>
<evidence type="ECO:0000313" key="6">
    <source>
        <dbReference type="Proteomes" id="UP001310290"/>
    </source>
</evidence>
<keyword evidence="5" id="KW-0378">Hydrolase</keyword>
<dbReference type="RefSeq" id="WP_334658418.1">
    <property type="nucleotide sequence ID" value="NZ_JARULZ010000001.1"/>
</dbReference>
<name>A0ABU8AJP1_9ACTN</name>
<protein>
    <submittedName>
        <fullName evidence="5">Restriction endonuclease subunit S</fullName>
    </submittedName>
</protein>
<sequence>MSSEEGQWPLESLGNLCRVSSGTTPSRTAGARYFTHQGIPWVKTLDLNEGSLHATDESLTKIAVVETGARVYPAHSVLLAMYGGWEQIGRTAILAVPAAVNQAISVLEVGPQVEPRYLLLALQHGRPRWSRYAASTRKDPNITKSDVLAFRVPVPSLPVQRRIVEEIDSVAELERAIEASIAKNRAIRSGVREALLAQMDWDYPLTEALSGPIRNGFSPVESVRWTGVQMLGLGCLTPWGFAPAQLKNAPSAVSSSHTTILSDGDVLMSRANTRELVGLVGVYQDVGTPCIYPDLMMRMRPSSRCSSQFLAIALMSDRARRTIRSMAQGTSESMVKISAGAVRELRIPLPDLKDQEHLLSALDSMSHQLTKECAELVKLRRLKQGLVGDLLSGRVAMSTVAA</sequence>
<dbReference type="InterPro" id="IPR044946">
    <property type="entry name" value="Restrct_endonuc_typeI_TRD_sf"/>
</dbReference>
<organism evidence="5 6">
    <name type="scientific">Streptomyces bottropensis</name>
    <dbReference type="NCBI Taxonomy" id="42235"/>
    <lineage>
        <taxon>Bacteria</taxon>
        <taxon>Bacillati</taxon>
        <taxon>Actinomycetota</taxon>
        <taxon>Actinomycetes</taxon>
        <taxon>Kitasatosporales</taxon>
        <taxon>Streptomycetaceae</taxon>
        <taxon>Streptomyces</taxon>
    </lineage>
</organism>
<dbReference type="InterPro" id="IPR000055">
    <property type="entry name" value="Restrct_endonuc_typeI_TRD"/>
</dbReference>
<dbReference type="SUPFAM" id="SSF116734">
    <property type="entry name" value="DNA methylase specificity domain"/>
    <property type="match status" value="2"/>
</dbReference>
<gene>
    <name evidence="5" type="ORF">QBA35_11030</name>
</gene>
<accession>A0ABU8AJP1</accession>
<keyword evidence="2" id="KW-0680">Restriction system</keyword>
<keyword evidence="5" id="KW-0540">Nuclease</keyword>
<comment type="caution">
    <text evidence="5">The sequence shown here is derived from an EMBL/GenBank/DDBJ whole genome shotgun (WGS) entry which is preliminary data.</text>
</comment>
<reference evidence="5" key="1">
    <citation type="submission" date="2023-04" db="EMBL/GenBank/DDBJ databases">
        <title>Genomic diversity of scab-causing Streptomyces spp. in the province of Quebec, Canada.</title>
        <authorList>
            <person name="Biessy A."/>
            <person name="Cadieux M."/>
            <person name="Ciotola M."/>
            <person name="Filion M."/>
        </authorList>
    </citation>
    <scope>NUCLEOTIDE SEQUENCE</scope>
    <source>
        <strain evidence="5">B21-115</strain>
    </source>
</reference>
<keyword evidence="6" id="KW-1185">Reference proteome</keyword>
<dbReference type="PANTHER" id="PTHR30408">
    <property type="entry name" value="TYPE-1 RESTRICTION ENZYME ECOKI SPECIFICITY PROTEIN"/>
    <property type="match status" value="1"/>
</dbReference>
<dbReference type="PANTHER" id="PTHR30408:SF12">
    <property type="entry name" value="TYPE I RESTRICTION ENZYME MJAVIII SPECIFICITY SUBUNIT"/>
    <property type="match status" value="1"/>
</dbReference>
<keyword evidence="3" id="KW-0238">DNA-binding</keyword>
<evidence type="ECO:0000256" key="1">
    <source>
        <dbReference type="ARBA" id="ARBA00010923"/>
    </source>
</evidence>
<dbReference type="EMBL" id="JARULZ010000001">
    <property type="protein sequence ID" value="MEH0633893.1"/>
    <property type="molecule type" value="Genomic_DNA"/>
</dbReference>
<dbReference type="CDD" id="cd17276">
    <property type="entry name" value="RMtype1_S_Sau1132ORF3780P-TRD1-CR1_like"/>
    <property type="match status" value="1"/>
</dbReference>
<keyword evidence="5" id="KW-0255">Endonuclease</keyword>